<dbReference type="EMBL" id="AZEA01000001">
    <property type="protein sequence ID" value="KRK89790.1"/>
    <property type="molecule type" value="Genomic_DNA"/>
</dbReference>
<comment type="subcellular location">
    <subcellularLocation>
        <location evidence="9">Cell membrane</location>
        <topology evidence="9">Multi-pass membrane protein</topology>
    </subcellularLocation>
</comment>
<dbReference type="Pfam" id="PF01252">
    <property type="entry name" value="Peptidase_A8"/>
    <property type="match status" value="1"/>
</dbReference>
<feature type="active site" evidence="9">
    <location>
        <position position="112"/>
    </location>
</feature>
<organism evidence="12 13">
    <name type="scientific">Lentilactobacillus sunkii DSM 19904</name>
    <dbReference type="NCBI Taxonomy" id="1423808"/>
    <lineage>
        <taxon>Bacteria</taxon>
        <taxon>Bacillati</taxon>
        <taxon>Bacillota</taxon>
        <taxon>Bacilli</taxon>
        <taxon>Lactobacillales</taxon>
        <taxon>Lactobacillaceae</taxon>
        <taxon>Lentilactobacillus</taxon>
    </lineage>
</organism>
<dbReference type="EC" id="3.4.23.36" evidence="9"/>
<dbReference type="UniPathway" id="UPA00665"/>
<evidence type="ECO:0000256" key="9">
    <source>
        <dbReference type="HAMAP-Rule" id="MF_00161"/>
    </source>
</evidence>
<dbReference type="InterPro" id="IPR001872">
    <property type="entry name" value="Peptidase_A8"/>
</dbReference>
<keyword evidence="2 9" id="KW-1003">Cell membrane</keyword>
<dbReference type="PRINTS" id="PR00781">
    <property type="entry name" value="LIPOSIGPTASE"/>
</dbReference>
<evidence type="ECO:0000256" key="2">
    <source>
        <dbReference type="ARBA" id="ARBA00022475"/>
    </source>
</evidence>
<evidence type="ECO:0000313" key="12">
    <source>
        <dbReference type="EMBL" id="KRK89790.1"/>
    </source>
</evidence>
<evidence type="ECO:0000256" key="3">
    <source>
        <dbReference type="ARBA" id="ARBA00022670"/>
    </source>
</evidence>
<evidence type="ECO:0000256" key="6">
    <source>
        <dbReference type="ARBA" id="ARBA00022801"/>
    </source>
</evidence>
<keyword evidence="8 9" id="KW-0472">Membrane</keyword>
<proteinExistence type="inferred from homology"/>
<comment type="pathway">
    <text evidence="9">Protein modification; lipoprotein biosynthesis (signal peptide cleavage).</text>
</comment>
<evidence type="ECO:0000256" key="8">
    <source>
        <dbReference type="ARBA" id="ARBA00023136"/>
    </source>
</evidence>
<dbReference type="Proteomes" id="UP000051581">
    <property type="component" value="Unassembled WGS sequence"/>
</dbReference>
<gene>
    <name evidence="9" type="primary">lspA</name>
    <name evidence="12" type="ORF">FD17_GL000026</name>
</gene>
<dbReference type="GO" id="GO:0004190">
    <property type="term" value="F:aspartic-type endopeptidase activity"/>
    <property type="evidence" value="ECO:0007669"/>
    <property type="project" value="UniProtKB-UniRule"/>
</dbReference>
<evidence type="ECO:0000256" key="7">
    <source>
        <dbReference type="ARBA" id="ARBA00022989"/>
    </source>
</evidence>
<evidence type="ECO:0000256" key="4">
    <source>
        <dbReference type="ARBA" id="ARBA00022692"/>
    </source>
</evidence>
<feature type="transmembrane region" description="Helical" evidence="9">
    <location>
        <begin position="50"/>
        <end position="78"/>
    </location>
</feature>
<keyword evidence="7 9" id="KW-1133">Transmembrane helix</keyword>
<evidence type="ECO:0000313" key="13">
    <source>
        <dbReference type="Proteomes" id="UP000051581"/>
    </source>
</evidence>
<dbReference type="GO" id="GO:0006508">
    <property type="term" value="P:proteolysis"/>
    <property type="evidence" value="ECO:0007669"/>
    <property type="project" value="UniProtKB-KW"/>
</dbReference>
<comment type="function">
    <text evidence="9 10">This protein specifically catalyzes the removal of signal peptides from prolipoproteins.</text>
</comment>
<reference evidence="12 13" key="1">
    <citation type="journal article" date="2015" name="Genome Announc.">
        <title>Expanding the biotechnology potential of lactobacilli through comparative genomics of 213 strains and associated genera.</title>
        <authorList>
            <person name="Sun Z."/>
            <person name="Harris H.M."/>
            <person name="McCann A."/>
            <person name="Guo C."/>
            <person name="Argimon S."/>
            <person name="Zhang W."/>
            <person name="Yang X."/>
            <person name="Jeffery I.B."/>
            <person name="Cooney J.C."/>
            <person name="Kagawa T.F."/>
            <person name="Liu W."/>
            <person name="Song Y."/>
            <person name="Salvetti E."/>
            <person name="Wrobel A."/>
            <person name="Rasinkangas P."/>
            <person name="Parkhill J."/>
            <person name="Rea M.C."/>
            <person name="O'Sullivan O."/>
            <person name="Ritari J."/>
            <person name="Douillard F.P."/>
            <person name="Paul Ross R."/>
            <person name="Yang R."/>
            <person name="Briner A.E."/>
            <person name="Felis G.E."/>
            <person name="de Vos W.M."/>
            <person name="Barrangou R."/>
            <person name="Klaenhammer T.R."/>
            <person name="Caufield P.W."/>
            <person name="Cui Y."/>
            <person name="Zhang H."/>
            <person name="O'Toole P.W."/>
        </authorList>
    </citation>
    <scope>NUCLEOTIDE SEQUENCE [LARGE SCALE GENOMIC DNA]</scope>
    <source>
        <strain evidence="12 13">DSM 19904</strain>
    </source>
</reference>
<keyword evidence="6 9" id="KW-0378">Hydrolase</keyword>
<dbReference type="NCBIfam" id="TIGR00077">
    <property type="entry name" value="lspA"/>
    <property type="match status" value="1"/>
</dbReference>
<evidence type="ECO:0000256" key="11">
    <source>
        <dbReference type="RuleBase" id="RU004181"/>
    </source>
</evidence>
<evidence type="ECO:0000256" key="10">
    <source>
        <dbReference type="RuleBase" id="RU000594"/>
    </source>
</evidence>
<feature type="transmembrane region" description="Helical" evidence="9">
    <location>
        <begin position="84"/>
        <end position="102"/>
    </location>
</feature>
<comment type="similarity">
    <text evidence="1 9 11">Belongs to the peptidase A8 family.</text>
</comment>
<keyword evidence="5 9" id="KW-0064">Aspartyl protease</keyword>
<dbReference type="HAMAP" id="MF_00161">
    <property type="entry name" value="LspA"/>
    <property type="match status" value="1"/>
</dbReference>
<keyword evidence="13" id="KW-1185">Reference proteome</keyword>
<dbReference type="AlphaFoldDB" id="A0A0R1L1N4"/>
<dbReference type="PANTHER" id="PTHR33695">
    <property type="entry name" value="LIPOPROTEIN SIGNAL PEPTIDASE"/>
    <property type="match status" value="1"/>
</dbReference>
<dbReference type="OrthoDB" id="9810259at2"/>
<feature type="transmembrane region" description="Helical" evidence="9">
    <location>
        <begin position="123"/>
        <end position="143"/>
    </location>
</feature>
<accession>A0A0R1L1N4</accession>
<dbReference type="RefSeq" id="WP_057822592.1">
    <property type="nucleotide sequence ID" value="NZ_AZEA01000001.1"/>
</dbReference>
<evidence type="ECO:0000256" key="5">
    <source>
        <dbReference type="ARBA" id="ARBA00022750"/>
    </source>
</evidence>
<comment type="caution">
    <text evidence="12">The sequence shown here is derived from an EMBL/GenBank/DDBJ whole genome shotgun (WGS) entry which is preliminary data.</text>
</comment>
<comment type="catalytic activity">
    <reaction evidence="9 10">
        <text>Release of signal peptides from bacterial membrane prolipoproteins. Hydrolyzes -Xaa-Yaa-Zaa-|-(S,diacylglyceryl)Cys-, in which Xaa is hydrophobic (preferably Leu), and Yaa (Ala or Ser) and Zaa (Gly or Ala) have small, neutral side chains.</text>
        <dbReference type="EC" id="3.4.23.36"/>
    </reaction>
</comment>
<dbReference type="PROSITE" id="PS00855">
    <property type="entry name" value="SPASE_II"/>
    <property type="match status" value="1"/>
</dbReference>
<sequence length="146" mass="16172">MPVLYIIGIIVLIVIDQLVKHFVVASLALGQSVSVVNGVLSITRINNTGAAWSILSGHQLVFVVIAILAAVLVTYFIFKYWSNVQYRFGLGLLLAGTLGNVIDRIFNNHVVDMFQLDFINFPIFNCADMYLTFGILILAIAIIREN</sequence>
<evidence type="ECO:0000256" key="1">
    <source>
        <dbReference type="ARBA" id="ARBA00006139"/>
    </source>
</evidence>
<dbReference type="GO" id="GO:0005886">
    <property type="term" value="C:plasma membrane"/>
    <property type="evidence" value="ECO:0007669"/>
    <property type="project" value="UniProtKB-SubCell"/>
</dbReference>
<feature type="active site" evidence="9">
    <location>
        <position position="128"/>
    </location>
</feature>
<dbReference type="PATRIC" id="fig|1423808.3.peg.26"/>
<feature type="transmembrane region" description="Helical" evidence="9">
    <location>
        <begin position="6"/>
        <end position="29"/>
    </location>
</feature>
<name>A0A0R1L1N4_9LACO</name>
<dbReference type="PANTHER" id="PTHR33695:SF1">
    <property type="entry name" value="LIPOPROTEIN SIGNAL PEPTIDASE"/>
    <property type="match status" value="1"/>
</dbReference>
<keyword evidence="3 9" id="KW-0645">Protease</keyword>
<keyword evidence="4 9" id="KW-0812">Transmembrane</keyword>
<protein>
    <recommendedName>
        <fullName evidence="9">Lipoprotein signal peptidase</fullName>
        <ecNumber evidence="9">3.4.23.36</ecNumber>
    </recommendedName>
    <alternativeName>
        <fullName evidence="9">Prolipoprotein signal peptidase</fullName>
    </alternativeName>
    <alternativeName>
        <fullName evidence="9">Signal peptidase II</fullName>
        <shortName evidence="9">SPase II</shortName>
    </alternativeName>
</protein>